<feature type="domain" description="Erythromycin biosynthesis protein CIII-like C-terminal" evidence="1">
    <location>
        <begin position="284"/>
        <end position="382"/>
    </location>
</feature>
<dbReference type="EMBL" id="JAKRKC020000001">
    <property type="protein sequence ID" value="MCK2212436.1"/>
    <property type="molecule type" value="Genomic_DNA"/>
</dbReference>
<evidence type="ECO:0000313" key="2">
    <source>
        <dbReference type="EMBL" id="MCK2212436.1"/>
    </source>
</evidence>
<gene>
    <name evidence="2" type="ORF">MF672_001275</name>
</gene>
<reference evidence="2 3" key="1">
    <citation type="submission" date="2022-04" db="EMBL/GenBank/DDBJ databases">
        <title>Genome draft of Actinomadura sp. ATCC 31491.</title>
        <authorList>
            <person name="Shi X."/>
            <person name="Du Y."/>
        </authorList>
    </citation>
    <scope>NUCLEOTIDE SEQUENCE [LARGE SCALE GENOMIC DNA]</scope>
    <source>
        <strain evidence="2 3">ATCC 31491</strain>
    </source>
</reference>
<dbReference type="PANTHER" id="PTHR48050">
    <property type="entry name" value="STEROL 3-BETA-GLUCOSYLTRANSFERASE"/>
    <property type="match status" value="1"/>
</dbReference>
<name>A0ABT0FJG0_9ACTN</name>
<proteinExistence type="predicted"/>
<evidence type="ECO:0000259" key="1">
    <source>
        <dbReference type="Pfam" id="PF06722"/>
    </source>
</evidence>
<keyword evidence="3" id="KW-1185">Reference proteome</keyword>
<dbReference type="Proteomes" id="UP001317259">
    <property type="component" value="Unassembled WGS sequence"/>
</dbReference>
<sequence length="403" mass="43094">MRLLIPVFSPQTGTWGGLTRSLGVAEAAIARGDKVAFCGSGYVEESLRGLGHRVYPMPAATMLGLPRPLSRRIKDRAQQHALPIGPGRSVGSIWTVLAATGMARARYLRRLVDAQLHAAADFRAEALFADLDPGAYVTAAIARIPIASAYSQVMTGGTGGLPWALMRRAMAAVLEDHGLPPRRPEELFFGPHVLKIVPSVPELDDADPARPDVLYAGSLLGRLCPQSLAGSGFDPVGRHVFVYVGTGSVRLETLRRVLPALFPAGGEVTCVVAAQSVTTPFRLAGVRFSPYVDAEALLPRCDWMICHAGQNSIVRSLRHGVPLIMFPGAVFERRYNAQHVAAAGAGVMGESDQFTPAWLSGVLRRREDYRERAEELGERMNACGGAPAAVEAIAAHALVPGRT</sequence>
<dbReference type="PANTHER" id="PTHR48050:SF13">
    <property type="entry name" value="STEROL 3-BETA-GLUCOSYLTRANSFERASE UGT80A2"/>
    <property type="match status" value="1"/>
</dbReference>
<organism evidence="2 3">
    <name type="scientific">Actinomadura luzonensis</name>
    <dbReference type="NCBI Taxonomy" id="2805427"/>
    <lineage>
        <taxon>Bacteria</taxon>
        <taxon>Bacillati</taxon>
        <taxon>Actinomycetota</taxon>
        <taxon>Actinomycetes</taxon>
        <taxon>Streptosporangiales</taxon>
        <taxon>Thermomonosporaceae</taxon>
        <taxon>Actinomadura</taxon>
    </lineage>
</organism>
<accession>A0ABT0FJG0</accession>
<protein>
    <recommendedName>
        <fullName evidence="1">Erythromycin biosynthesis protein CIII-like C-terminal domain-containing protein</fullName>
    </recommendedName>
</protein>
<dbReference type="RefSeq" id="WP_242381076.1">
    <property type="nucleotide sequence ID" value="NZ_JAKRKC020000001.1"/>
</dbReference>
<dbReference type="Pfam" id="PF06722">
    <property type="entry name" value="EryCIII-like_C"/>
    <property type="match status" value="1"/>
</dbReference>
<dbReference type="InterPro" id="IPR050426">
    <property type="entry name" value="Glycosyltransferase_28"/>
</dbReference>
<dbReference type="InterPro" id="IPR010610">
    <property type="entry name" value="EryCIII-like_C"/>
</dbReference>
<evidence type="ECO:0000313" key="3">
    <source>
        <dbReference type="Proteomes" id="UP001317259"/>
    </source>
</evidence>
<comment type="caution">
    <text evidence="2">The sequence shown here is derived from an EMBL/GenBank/DDBJ whole genome shotgun (WGS) entry which is preliminary data.</text>
</comment>